<sequence length="82" mass="9925">MSNEYDDKTEYFIKKIIAKINKVTPINPDILKKDNIDMFDLMMPIAEFAGMSWYYKQLQQEYQIEYENKLEKKSIRKICSIF</sequence>
<dbReference type="Proteomes" id="UP000236749">
    <property type="component" value="Segment"/>
</dbReference>
<name>L7Y4W0_9VIRU</name>
<reference evidence="1 2" key="1">
    <citation type="journal article" date="2013" name="Clin. Infect. Dis.">
        <title>First isolation of Mimivirus in a patient with pneumonia.</title>
        <authorList>
            <person name="Saadi H."/>
            <person name="Pagnier I."/>
            <person name="Colson P."/>
            <person name="Cherif J.K."/>
            <person name="Beji M."/>
            <person name="Boughalmi M."/>
            <person name="Azza S."/>
            <person name="Armstrong N."/>
            <person name="Robert C."/>
            <person name="Fournous G."/>
            <person name="La Scola B."/>
            <person name="Raoult D."/>
        </authorList>
    </citation>
    <scope>NUCLEOTIDE SEQUENCE [LARGE SCALE GENOMIC DNA]</scope>
    <source>
        <strain evidence="1">LBA111</strain>
    </source>
</reference>
<protein>
    <submittedName>
        <fullName evidence="1">Uncharacterized protein</fullName>
    </submittedName>
</protein>
<gene>
    <name evidence="1" type="ORF">LBA_00096</name>
</gene>
<proteinExistence type="predicted"/>
<evidence type="ECO:0000313" key="2">
    <source>
        <dbReference type="Proteomes" id="UP000236749"/>
    </source>
</evidence>
<organism evidence="1 2">
    <name type="scientific">Megavirus lba</name>
    <dbReference type="NCBI Taxonomy" id="1235314"/>
    <lineage>
        <taxon>Viruses</taxon>
        <taxon>Varidnaviria</taxon>
        <taxon>Bamfordvirae</taxon>
        <taxon>Nucleocytoviricota</taxon>
        <taxon>Megaviricetes</taxon>
        <taxon>Imitervirales</taxon>
        <taxon>Mimiviridae</taxon>
        <taxon>Megamimivirinae</taxon>
        <taxon>Megavirus</taxon>
        <taxon>Megavirus chilense</taxon>
    </lineage>
</organism>
<evidence type="ECO:0000313" key="1">
    <source>
        <dbReference type="EMBL" id="AGD92018.1"/>
    </source>
</evidence>
<accession>L7Y4W0</accession>
<dbReference type="EMBL" id="JX885207">
    <property type="protein sequence ID" value="AGD92018.1"/>
    <property type="molecule type" value="Genomic_DNA"/>
</dbReference>